<name>A0A3E2GTT9_SCYLI</name>
<feature type="non-terminal residue" evidence="1">
    <location>
        <position position="187"/>
    </location>
</feature>
<gene>
    <name evidence="1" type="ORF">B7463_g11837</name>
</gene>
<reference evidence="1 2" key="1">
    <citation type="submission" date="2018-05" db="EMBL/GenBank/DDBJ databases">
        <title>Draft genome sequence of Scytalidium lignicola DSM 105466, a ubiquitous saprotrophic fungus.</title>
        <authorList>
            <person name="Buettner E."/>
            <person name="Gebauer A.M."/>
            <person name="Hofrichter M."/>
            <person name="Liers C."/>
            <person name="Kellner H."/>
        </authorList>
    </citation>
    <scope>NUCLEOTIDE SEQUENCE [LARGE SCALE GENOMIC DNA]</scope>
    <source>
        <strain evidence="1 2">DSM 105466</strain>
    </source>
</reference>
<keyword evidence="2" id="KW-1185">Reference proteome</keyword>
<sequence>MGCLKIVTAAFTLSVPKILMELLYVTYSTFETVPLGKQPCICTVGFVDFCVASANPLIMALQERSVNAQRPQHPKKGPKIKPLEKRTYTPRFKPVTSARRSYTRERKIEVLKFLLYHKVVVTPSATYQRVKARSGMPLEPELVNSFNSITRYRSVTIQEASEFWKIAYGTIKRWWLEKDTILAGKNV</sequence>
<evidence type="ECO:0000313" key="1">
    <source>
        <dbReference type="EMBL" id="RFU24506.1"/>
    </source>
</evidence>
<protein>
    <submittedName>
        <fullName evidence="1">Uncharacterized protein</fullName>
    </submittedName>
</protein>
<dbReference type="STRING" id="5539.A0A3E2GTT9"/>
<dbReference type="AlphaFoldDB" id="A0A3E2GTT9"/>
<dbReference type="OrthoDB" id="5422061at2759"/>
<comment type="caution">
    <text evidence="1">The sequence shown here is derived from an EMBL/GenBank/DDBJ whole genome shotgun (WGS) entry which is preliminary data.</text>
</comment>
<evidence type="ECO:0000313" key="2">
    <source>
        <dbReference type="Proteomes" id="UP000258309"/>
    </source>
</evidence>
<proteinExistence type="predicted"/>
<accession>A0A3E2GTT9</accession>
<dbReference type="Proteomes" id="UP000258309">
    <property type="component" value="Unassembled WGS sequence"/>
</dbReference>
<feature type="non-terminal residue" evidence="1">
    <location>
        <position position="1"/>
    </location>
</feature>
<dbReference type="EMBL" id="NCSJ02000437">
    <property type="protein sequence ID" value="RFU24506.1"/>
    <property type="molecule type" value="Genomic_DNA"/>
</dbReference>
<organism evidence="1 2">
    <name type="scientific">Scytalidium lignicola</name>
    <name type="common">Hyphomycete</name>
    <dbReference type="NCBI Taxonomy" id="5539"/>
    <lineage>
        <taxon>Eukaryota</taxon>
        <taxon>Fungi</taxon>
        <taxon>Dikarya</taxon>
        <taxon>Ascomycota</taxon>
        <taxon>Pezizomycotina</taxon>
        <taxon>Leotiomycetes</taxon>
        <taxon>Leotiomycetes incertae sedis</taxon>
        <taxon>Scytalidium</taxon>
    </lineage>
</organism>